<dbReference type="Proteomes" id="UP000195570">
    <property type="component" value="Unassembled WGS sequence"/>
</dbReference>
<accession>A0A1G4I3M5</accession>
<name>A0A1G4I3M5_TRYEQ</name>
<dbReference type="RefSeq" id="XP_067077779.1">
    <property type="nucleotide sequence ID" value="XM_067221678.1"/>
</dbReference>
<sequence length="219" mass="24523">MATARSYFYYLDAHGNLFPVTDIKGLIDGTNIPAGPIQLRDRAFLDFFYLRLKRSDVEDAAACSNVSDRREEGELLLHSGAKLTPQEVVQHFPYVSICGPERNFLKAEEAPLVFVNYTSGHPKCKQQNGTLAFGESLWEDFQPQALVVTREGKLFHPITKLKNLIATQNGAGDAVPRGLVEAQVVKKLGLELVCDSAKSGYYVLEWKGQKQRIPYFDEL</sequence>
<protein>
    <submittedName>
        <fullName evidence="2">Uncharacterized protein</fullName>
    </submittedName>
</protein>
<proteinExistence type="inferred from homology"/>
<dbReference type="EMBL" id="CZPT02000533">
    <property type="protein sequence ID" value="SCU66322.1"/>
    <property type="molecule type" value="Genomic_DNA"/>
</dbReference>
<reference evidence="2" key="1">
    <citation type="submission" date="2016-09" db="EMBL/GenBank/DDBJ databases">
        <authorList>
            <person name="Hebert L."/>
            <person name="Moumen B."/>
        </authorList>
    </citation>
    <scope>NUCLEOTIDE SEQUENCE [LARGE SCALE GENOMIC DNA]</scope>
    <source>
        <strain evidence="2">OVI</strain>
    </source>
</reference>
<dbReference type="AlphaFoldDB" id="A0A1G4I3M5"/>
<evidence type="ECO:0000256" key="1">
    <source>
        <dbReference type="ARBA" id="ARBA00006322"/>
    </source>
</evidence>
<dbReference type="VEuPathDB" id="TriTrypDB:TEOVI_000484200"/>
<evidence type="ECO:0000313" key="2">
    <source>
        <dbReference type="EMBL" id="SCU66322.1"/>
    </source>
</evidence>
<dbReference type="PANTHER" id="PTHR31449">
    <property type="entry name" value="UPF0598 PROTEIN C8ORF82"/>
    <property type="match status" value="1"/>
</dbReference>
<dbReference type="PANTHER" id="PTHR31449:SF3">
    <property type="entry name" value="UPF0598 PROTEIN C8ORF82"/>
    <property type="match status" value="1"/>
</dbReference>
<gene>
    <name evidence="2" type="ORF">TEOVI_000484200</name>
</gene>
<dbReference type="GeneID" id="92378782"/>
<keyword evidence="3" id="KW-1185">Reference proteome</keyword>
<comment type="similarity">
    <text evidence="1">Belongs to the UPF0598 family.</text>
</comment>
<comment type="caution">
    <text evidence="2">The sequence shown here is derived from an EMBL/GenBank/DDBJ whole genome shotgun (WGS) entry which is preliminary data.</text>
</comment>
<evidence type="ECO:0000313" key="3">
    <source>
        <dbReference type="Proteomes" id="UP000195570"/>
    </source>
</evidence>
<organism evidence="2 3">
    <name type="scientific">Trypanosoma equiperdum</name>
    <dbReference type="NCBI Taxonomy" id="5694"/>
    <lineage>
        <taxon>Eukaryota</taxon>
        <taxon>Discoba</taxon>
        <taxon>Euglenozoa</taxon>
        <taxon>Kinetoplastea</taxon>
        <taxon>Metakinetoplastina</taxon>
        <taxon>Trypanosomatida</taxon>
        <taxon>Trypanosomatidae</taxon>
        <taxon>Trypanosoma</taxon>
    </lineage>
</organism>
<dbReference type="InterPro" id="IPR028108">
    <property type="entry name" value="DUF4505"/>
</dbReference>
<dbReference type="Pfam" id="PF14956">
    <property type="entry name" value="DUF4505"/>
    <property type="match status" value="1"/>
</dbReference>